<dbReference type="EMBL" id="JARJJS010000002">
    <property type="protein sequence ID" value="MDF4025612.1"/>
    <property type="molecule type" value="Genomic_DNA"/>
</dbReference>
<protein>
    <recommendedName>
        <fullName evidence="3">CheW-like domain-containing protein</fullName>
    </recommendedName>
</protein>
<evidence type="ECO:0000313" key="1">
    <source>
        <dbReference type="EMBL" id="MDF4025612.1"/>
    </source>
</evidence>
<organism evidence="1 2">
    <name type="scientific">Luteibacter sahnii</name>
    <dbReference type="NCBI Taxonomy" id="3021977"/>
    <lineage>
        <taxon>Bacteria</taxon>
        <taxon>Pseudomonadati</taxon>
        <taxon>Pseudomonadota</taxon>
        <taxon>Gammaproteobacteria</taxon>
        <taxon>Lysobacterales</taxon>
        <taxon>Rhodanobacteraceae</taxon>
        <taxon>Luteibacter</taxon>
    </lineage>
</organism>
<dbReference type="Proteomes" id="UP001528850">
    <property type="component" value="Unassembled WGS sequence"/>
</dbReference>
<comment type="caution">
    <text evidence="1">The sequence shown here is derived from an EMBL/GenBank/DDBJ whole genome shotgun (WGS) entry which is preliminary data.</text>
</comment>
<keyword evidence="2" id="KW-1185">Reference proteome</keyword>
<gene>
    <name evidence="1" type="ORF">P3W24_11615</name>
</gene>
<evidence type="ECO:0008006" key="3">
    <source>
        <dbReference type="Google" id="ProtNLM"/>
    </source>
</evidence>
<sequence length="138" mass="14885">MVAIKNGMVVEPNIHDAQVMGIVLDKKGRALVPLEDVDGRALCIVMDGVVRLKTDDFRQDNTLLSLSVSSGESLDISDVADAYGVSNANQDFLPQAMQRLASESFMVVRASPSYGCSMVCICQDLKVLECSLSDLIDS</sequence>
<proteinExistence type="predicted"/>
<reference evidence="1 2" key="1">
    <citation type="journal article" date="2024" name="Curr. Microbiol.">
        <title>Luteibacter sahnii sp. nov., A Novel Yellow-Colored Xanthomonadin Pigment Producing Probiotic Bacterium from Healthy Rice Seed Microbiome.</title>
        <authorList>
            <person name="Jaiswal G."/>
            <person name="Rana R."/>
            <person name="Nayak P.K."/>
            <person name="Chouhan R."/>
            <person name="Gandhi S.G."/>
            <person name="Patel H.K."/>
            <person name="Patil P.B."/>
        </authorList>
    </citation>
    <scope>NUCLEOTIDE SEQUENCE [LARGE SCALE GENOMIC DNA]</scope>
    <source>
        <strain evidence="1 2">PPL201</strain>
    </source>
</reference>
<evidence type="ECO:0000313" key="2">
    <source>
        <dbReference type="Proteomes" id="UP001528850"/>
    </source>
</evidence>
<name>A0ABT6BC05_9GAMM</name>
<accession>A0ABT6BC05</accession>